<evidence type="ECO:0000256" key="9">
    <source>
        <dbReference type="ARBA" id="ARBA00022620"/>
    </source>
</evidence>
<dbReference type="GO" id="GO:0051781">
    <property type="term" value="P:positive regulation of cell division"/>
    <property type="evidence" value="ECO:0007669"/>
    <property type="project" value="UniProtKB-KW"/>
</dbReference>
<comment type="similarity">
    <text evidence="4">Belongs to the IL-1 family.</text>
</comment>
<evidence type="ECO:0000256" key="12">
    <source>
        <dbReference type="ARBA" id="ARBA00023246"/>
    </source>
</evidence>
<dbReference type="GO" id="GO:0048246">
    <property type="term" value="P:macrophage chemotaxis"/>
    <property type="evidence" value="ECO:0007669"/>
    <property type="project" value="TreeGrafter"/>
</dbReference>
<evidence type="ECO:0000256" key="6">
    <source>
        <dbReference type="ARBA" id="ARBA00022490"/>
    </source>
</evidence>
<keyword evidence="8" id="KW-0964">Secreted</keyword>
<dbReference type="AlphaFoldDB" id="A0AAV1GBS8"/>
<dbReference type="GO" id="GO:0001660">
    <property type="term" value="P:fever generation"/>
    <property type="evidence" value="ECO:0007669"/>
    <property type="project" value="UniProtKB-KW"/>
</dbReference>
<evidence type="ECO:0000256" key="2">
    <source>
        <dbReference type="ARBA" id="ARBA00004514"/>
    </source>
</evidence>
<dbReference type="InterPro" id="IPR000975">
    <property type="entry name" value="IL-1_fam"/>
</dbReference>
<evidence type="ECO:0000256" key="10">
    <source>
        <dbReference type="ARBA" id="ARBA00023198"/>
    </source>
</evidence>
<proteinExistence type="inferred from homology"/>
<dbReference type="InterPro" id="IPR008996">
    <property type="entry name" value="IL1/FGF"/>
</dbReference>
<accession>A0AAV1GBS8</accession>
<evidence type="ECO:0000256" key="3">
    <source>
        <dbReference type="ARBA" id="ARBA00004550"/>
    </source>
</evidence>
<dbReference type="GO" id="GO:0019221">
    <property type="term" value="P:cytokine-mediated signaling pathway"/>
    <property type="evidence" value="ECO:0007669"/>
    <property type="project" value="TreeGrafter"/>
</dbReference>
<dbReference type="SMART" id="SM00125">
    <property type="entry name" value="IL1"/>
    <property type="match status" value="1"/>
</dbReference>
<dbReference type="EMBL" id="OY660876">
    <property type="protein sequence ID" value="CAJ1070028.1"/>
    <property type="molecule type" value="Genomic_DNA"/>
</dbReference>
<dbReference type="SUPFAM" id="SSF50353">
    <property type="entry name" value="Cytokine"/>
    <property type="match status" value="1"/>
</dbReference>
<dbReference type="GO" id="GO:1901222">
    <property type="term" value="P:regulation of non-canonical NF-kappaB signal transduction"/>
    <property type="evidence" value="ECO:0007669"/>
    <property type="project" value="TreeGrafter"/>
</dbReference>
<protein>
    <recommendedName>
        <fullName evidence="5">Interleukin-1 beta</fullName>
    </recommendedName>
</protein>
<evidence type="ECO:0000313" key="13">
    <source>
        <dbReference type="EMBL" id="CAJ1070028.1"/>
    </source>
</evidence>
<evidence type="ECO:0000256" key="5">
    <source>
        <dbReference type="ARBA" id="ARBA00014702"/>
    </source>
</evidence>
<keyword evidence="7" id="KW-0202">Cytokine</keyword>
<keyword evidence="6" id="KW-0963">Cytoplasm</keyword>
<dbReference type="Gene3D" id="2.80.10.50">
    <property type="match status" value="1"/>
</dbReference>
<dbReference type="GO" id="GO:0005764">
    <property type="term" value="C:lysosome"/>
    <property type="evidence" value="ECO:0007669"/>
    <property type="project" value="UniProtKB-SubCell"/>
</dbReference>
<dbReference type="PANTHER" id="PTHR10078">
    <property type="entry name" value="INTERLEUKIN-1 FAMILY MEMBER"/>
    <property type="match status" value="1"/>
</dbReference>
<dbReference type="GO" id="GO:0005615">
    <property type="term" value="C:extracellular space"/>
    <property type="evidence" value="ECO:0007669"/>
    <property type="project" value="UniProtKB-KW"/>
</dbReference>
<evidence type="ECO:0000256" key="7">
    <source>
        <dbReference type="ARBA" id="ARBA00022514"/>
    </source>
</evidence>
<dbReference type="Pfam" id="PF00340">
    <property type="entry name" value="IL1"/>
    <property type="match status" value="1"/>
</dbReference>
<evidence type="ECO:0000256" key="11">
    <source>
        <dbReference type="ARBA" id="ARBA00023228"/>
    </source>
</evidence>
<organism evidence="13 14">
    <name type="scientific">Xyrichtys novacula</name>
    <name type="common">Pearly razorfish</name>
    <name type="synonym">Hemipteronotus novacula</name>
    <dbReference type="NCBI Taxonomy" id="13765"/>
    <lineage>
        <taxon>Eukaryota</taxon>
        <taxon>Metazoa</taxon>
        <taxon>Chordata</taxon>
        <taxon>Craniata</taxon>
        <taxon>Vertebrata</taxon>
        <taxon>Euteleostomi</taxon>
        <taxon>Actinopterygii</taxon>
        <taxon>Neopterygii</taxon>
        <taxon>Teleostei</taxon>
        <taxon>Neoteleostei</taxon>
        <taxon>Acanthomorphata</taxon>
        <taxon>Eupercaria</taxon>
        <taxon>Labriformes</taxon>
        <taxon>Labridae</taxon>
        <taxon>Xyrichtys</taxon>
    </lineage>
</organism>
<dbReference type="GO" id="GO:0006955">
    <property type="term" value="P:immune response"/>
    <property type="evidence" value="ECO:0007669"/>
    <property type="project" value="InterPro"/>
</dbReference>
<evidence type="ECO:0000256" key="8">
    <source>
        <dbReference type="ARBA" id="ARBA00022525"/>
    </source>
</evidence>
<evidence type="ECO:0000256" key="1">
    <source>
        <dbReference type="ARBA" id="ARBA00004371"/>
    </source>
</evidence>
<keyword evidence="12" id="KW-0497">Mitogen</keyword>
<keyword evidence="14" id="KW-1185">Reference proteome</keyword>
<name>A0AAV1GBS8_XYRNO</name>
<dbReference type="GO" id="GO:0005125">
    <property type="term" value="F:cytokine activity"/>
    <property type="evidence" value="ECO:0007669"/>
    <property type="project" value="UniProtKB-KW"/>
</dbReference>
<sequence length="264" mass="29402">MEKKRDFTLSEALSSSPDFSEEVASETSCCGTMDIQECTLRLEDGLDLVVSCGPKSWCHATVLLASNRFKQILARSGKDLKGNKLCSAILESIVEETVVETAENFSTRAHKFERADSETQVTLSDLTQKSIVLASGGTKLHAVALKSGHENYTVKFTLSRYNSNMDGNGQVVHLSIGNYNLSCCMYQDQAMLMVEQCPPQNLARISKDVKLHRFLFRKMIEGDLVEFESVSCPGWFISTVFEGDNHAVDMCKAGTQRLTRFRMN</sequence>
<gene>
    <name evidence="13" type="ORF">XNOV1_A003600</name>
</gene>
<dbReference type="GO" id="GO:0005829">
    <property type="term" value="C:cytosol"/>
    <property type="evidence" value="ECO:0007669"/>
    <property type="project" value="UniProtKB-SubCell"/>
</dbReference>
<dbReference type="GO" id="GO:0010628">
    <property type="term" value="P:positive regulation of gene expression"/>
    <property type="evidence" value="ECO:0007669"/>
    <property type="project" value="TreeGrafter"/>
</dbReference>
<dbReference type="GO" id="GO:0042119">
    <property type="term" value="P:neutrophil activation"/>
    <property type="evidence" value="ECO:0007669"/>
    <property type="project" value="TreeGrafter"/>
</dbReference>
<dbReference type="GO" id="GO:0071222">
    <property type="term" value="P:cellular response to lipopolysaccharide"/>
    <property type="evidence" value="ECO:0007669"/>
    <property type="project" value="TreeGrafter"/>
</dbReference>
<keyword evidence="9" id="KW-0666">Pyrogen</keyword>
<keyword evidence="10" id="KW-0395">Inflammatory response</keyword>
<dbReference type="PANTHER" id="PTHR10078:SF30">
    <property type="entry name" value="INTERLEUKIN-1 BETA"/>
    <property type="match status" value="1"/>
</dbReference>
<evidence type="ECO:0000313" key="14">
    <source>
        <dbReference type="Proteomes" id="UP001178508"/>
    </source>
</evidence>
<keyword evidence="11" id="KW-0458">Lysosome</keyword>
<comment type="subcellular location">
    <subcellularLocation>
        <location evidence="2">Cytoplasm</location>
        <location evidence="2">Cytosol</location>
    </subcellularLocation>
    <subcellularLocation>
        <location evidence="1">Lysosome</location>
    </subcellularLocation>
    <subcellularLocation>
        <location evidence="3">Secreted</location>
        <location evidence="3">Extracellular exosome</location>
    </subcellularLocation>
</comment>
<reference evidence="13" key="1">
    <citation type="submission" date="2023-08" db="EMBL/GenBank/DDBJ databases">
        <authorList>
            <person name="Alioto T."/>
            <person name="Alioto T."/>
            <person name="Gomez Garrido J."/>
        </authorList>
    </citation>
    <scope>NUCLEOTIDE SEQUENCE</scope>
</reference>
<evidence type="ECO:0000256" key="4">
    <source>
        <dbReference type="ARBA" id="ARBA00010448"/>
    </source>
</evidence>
<dbReference type="Proteomes" id="UP001178508">
    <property type="component" value="Chromosome 13"/>
</dbReference>